<gene>
    <name evidence="1" type="ORF">SAMN05444424_1034</name>
</gene>
<dbReference type="InterPro" id="IPR014710">
    <property type="entry name" value="RmlC-like_jellyroll"/>
</dbReference>
<dbReference type="SUPFAM" id="SSF51182">
    <property type="entry name" value="RmlC-like cupins"/>
    <property type="match status" value="1"/>
</dbReference>
<dbReference type="Gene3D" id="2.60.120.10">
    <property type="entry name" value="Jelly Rolls"/>
    <property type="match status" value="1"/>
</dbReference>
<proteinExistence type="predicted"/>
<dbReference type="PANTHER" id="PTHR43698:SF1">
    <property type="entry name" value="BLL4564 PROTEIN"/>
    <property type="match status" value="1"/>
</dbReference>
<reference evidence="2" key="1">
    <citation type="submission" date="2016-11" db="EMBL/GenBank/DDBJ databases">
        <authorList>
            <person name="Jaros S."/>
            <person name="Januszkiewicz K."/>
            <person name="Wedrychowicz H."/>
        </authorList>
    </citation>
    <scope>NUCLEOTIDE SEQUENCE [LARGE SCALE GENOMIC DNA]</scope>
    <source>
        <strain evidence="2">DSM 4029</strain>
    </source>
</reference>
<dbReference type="InterPro" id="IPR047263">
    <property type="entry name" value="HNL-like_cupin"/>
</dbReference>
<dbReference type="CDD" id="cd02233">
    <property type="entry name" value="cupin_HNL-like"/>
    <property type="match status" value="1"/>
</dbReference>
<dbReference type="PANTHER" id="PTHR43698">
    <property type="entry name" value="RIBD C-TERMINAL DOMAIN CONTAINING PROTEIN"/>
    <property type="match status" value="1"/>
</dbReference>
<sequence length="133" mass="14381">MDEEKGLHDLGVGAAFPMGAENTAFAAHFSGKSYLKMLTGRGVNIANVTFSPACRNDWHIHCRGGQISLVTGGREYYRAWGEPAQELRPGDVVNIPPDVKHWHGAAPDSWFSHLAVEVPADGGATEWLEPVDG</sequence>
<organism evidence="1 2">
    <name type="scientific">Bittarella massiliensis</name>
    <name type="common">ex Durand et al. 2017</name>
    <dbReference type="NCBI Taxonomy" id="1720313"/>
    <lineage>
        <taxon>Bacteria</taxon>
        <taxon>Bacillati</taxon>
        <taxon>Bacillota</taxon>
        <taxon>Clostridia</taxon>
        <taxon>Eubacteriales</taxon>
        <taxon>Oscillospiraceae</taxon>
        <taxon>Bittarella (ex Durand et al. 2017)</taxon>
    </lineage>
</organism>
<comment type="caution">
    <text evidence="1">The sequence shown here is derived from an EMBL/GenBank/DDBJ whole genome shotgun (WGS) entry which is preliminary data.</text>
</comment>
<dbReference type="AlphaFoldDB" id="A0AAQ1RVH3"/>
<dbReference type="Proteomes" id="UP000184089">
    <property type="component" value="Unassembled WGS sequence"/>
</dbReference>
<protein>
    <submittedName>
        <fullName evidence="1">Cupin domain protein</fullName>
    </submittedName>
</protein>
<accession>A0AAQ1RVH3</accession>
<name>A0AAQ1RVH3_9FIRM</name>
<dbReference type="InterPro" id="IPR011051">
    <property type="entry name" value="RmlC_Cupin_sf"/>
</dbReference>
<dbReference type="EMBL" id="FQVY01000001">
    <property type="protein sequence ID" value="SHF88315.1"/>
    <property type="molecule type" value="Genomic_DNA"/>
</dbReference>
<evidence type="ECO:0000313" key="1">
    <source>
        <dbReference type="EMBL" id="SHF88315.1"/>
    </source>
</evidence>
<evidence type="ECO:0000313" key="2">
    <source>
        <dbReference type="Proteomes" id="UP000184089"/>
    </source>
</evidence>